<comment type="caution">
    <text evidence="9">The sequence shown here is derived from an EMBL/GenBank/DDBJ whole genome shotgun (WGS) entry which is preliminary data.</text>
</comment>
<dbReference type="SUPFAM" id="SSF57424">
    <property type="entry name" value="LDL receptor-like module"/>
    <property type="match status" value="1"/>
</dbReference>
<feature type="disulfide bond" evidence="8">
    <location>
        <begin position="17"/>
        <end position="35"/>
    </location>
</feature>
<evidence type="ECO:0000256" key="2">
    <source>
        <dbReference type="ARBA" id="ARBA00004308"/>
    </source>
</evidence>
<dbReference type="GO" id="GO:0012505">
    <property type="term" value="C:endomembrane system"/>
    <property type="evidence" value="ECO:0007669"/>
    <property type="project" value="UniProtKB-SubCell"/>
</dbReference>
<dbReference type="PANTHER" id="PTHR24270">
    <property type="entry name" value="LOW-DENSITY LIPOPROTEIN RECEPTOR-RELATED"/>
    <property type="match status" value="1"/>
</dbReference>
<comment type="subcellular location">
    <subcellularLocation>
        <location evidence="2">Endomembrane system</location>
    </subcellularLocation>
    <subcellularLocation>
        <location evidence="1">Membrane</location>
        <topology evidence="1">Single-pass membrane protein</topology>
    </subcellularLocation>
</comment>
<dbReference type="CDD" id="cd00112">
    <property type="entry name" value="LDLa"/>
    <property type="match status" value="1"/>
</dbReference>
<dbReference type="InterPro" id="IPR023415">
    <property type="entry name" value="LDLR_class-A_CS"/>
</dbReference>
<dbReference type="InterPro" id="IPR050685">
    <property type="entry name" value="LDLR"/>
</dbReference>
<dbReference type="PANTHER" id="PTHR24270:SF16">
    <property type="entry name" value="VERY LOW-DENSITY LIPOPROTEIN RECEPTOR"/>
    <property type="match status" value="1"/>
</dbReference>
<reference evidence="9 10" key="1">
    <citation type="submission" date="2016-06" db="EMBL/GenBank/DDBJ databases">
        <title>The Draft Genome Sequence and Annotation of the Desert Woodrat Neotoma lepida.</title>
        <authorList>
            <person name="Campbell M."/>
            <person name="Oakeson K.F."/>
            <person name="Yandell M."/>
            <person name="Halpert J.R."/>
            <person name="Dearing D."/>
        </authorList>
    </citation>
    <scope>NUCLEOTIDE SEQUENCE [LARGE SCALE GENOMIC DNA]</scope>
    <source>
        <strain evidence="9">417</strain>
        <tissue evidence="9">Liver</tissue>
    </source>
</reference>
<keyword evidence="10" id="KW-1185">Reference proteome</keyword>
<dbReference type="PROSITE" id="PS01209">
    <property type="entry name" value="LDLRA_1"/>
    <property type="match status" value="1"/>
</dbReference>
<dbReference type="InterPro" id="IPR036055">
    <property type="entry name" value="LDL_receptor-like_sf"/>
</dbReference>
<dbReference type="AlphaFoldDB" id="A0A1A6GWV8"/>
<name>A0A1A6GWV8_NEOLE</name>
<keyword evidence="5" id="KW-1133">Transmembrane helix</keyword>
<dbReference type="GO" id="GO:0016192">
    <property type="term" value="P:vesicle-mediated transport"/>
    <property type="evidence" value="ECO:0007669"/>
    <property type="project" value="UniProtKB-ARBA"/>
</dbReference>
<keyword evidence="7 8" id="KW-1015">Disulfide bond</keyword>
<dbReference type="STRING" id="56216.A0A1A6GWV8"/>
<feature type="disulfide bond" evidence="8">
    <location>
        <begin position="29"/>
        <end position="44"/>
    </location>
</feature>
<accession>A0A1A6GWV8</accession>
<organism evidence="9 10">
    <name type="scientific">Neotoma lepida</name>
    <name type="common">Desert woodrat</name>
    <dbReference type="NCBI Taxonomy" id="56216"/>
    <lineage>
        <taxon>Eukaryota</taxon>
        <taxon>Metazoa</taxon>
        <taxon>Chordata</taxon>
        <taxon>Craniata</taxon>
        <taxon>Vertebrata</taxon>
        <taxon>Euteleostomi</taxon>
        <taxon>Mammalia</taxon>
        <taxon>Eutheria</taxon>
        <taxon>Euarchontoglires</taxon>
        <taxon>Glires</taxon>
        <taxon>Rodentia</taxon>
        <taxon>Myomorpha</taxon>
        <taxon>Muroidea</taxon>
        <taxon>Cricetidae</taxon>
        <taxon>Neotominae</taxon>
        <taxon>Neotoma</taxon>
    </lineage>
</organism>
<keyword evidence="4" id="KW-0677">Repeat</keyword>
<protein>
    <submittedName>
        <fullName evidence="9">Uncharacterized protein</fullName>
    </submittedName>
</protein>
<dbReference type="Gene3D" id="4.10.400.10">
    <property type="entry name" value="Low-density Lipoprotein Receptor"/>
    <property type="match status" value="1"/>
</dbReference>
<dbReference type="FunFam" id="4.10.400.10:FF:000057">
    <property type="entry name" value="Very low density lipoprotein receptor"/>
    <property type="match status" value="1"/>
</dbReference>
<feature type="non-terminal residue" evidence="9">
    <location>
        <position position="78"/>
    </location>
</feature>
<evidence type="ECO:0000256" key="3">
    <source>
        <dbReference type="ARBA" id="ARBA00022692"/>
    </source>
</evidence>
<evidence type="ECO:0000256" key="7">
    <source>
        <dbReference type="ARBA" id="ARBA00023157"/>
    </source>
</evidence>
<dbReference type="Proteomes" id="UP000092124">
    <property type="component" value="Unassembled WGS sequence"/>
</dbReference>
<dbReference type="EMBL" id="LZPO01066426">
    <property type="protein sequence ID" value="OBS70100.1"/>
    <property type="molecule type" value="Genomic_DNA"/>
</dbReference>
<proteinExistence type="predicted"/>
<evidence type="ECO:0000256" key="8">
    <source>
        <dbReference type="PROSITE-ProRule" id="PRU00124"/>
    </source>
</evidence>
<keyword evidence="6" id="KW-0472">Membrane</keyword>
<dbReference type="GO" id="GO:0034185">
    <property type="term" value="F:apolipoprotein binding"/>
    <property type="evidence" value="ECO:0007669"/>
    <property type="project" value="TreeGrafter"/>
</dbReference>
<dbReference type="SMART" id="SM00192">
    <property type="entry name" value="LDLa"/>
    <property type="match status" value="1"/>
</dbReference>
<evidence type="ECO:0000256" key="1">
    <source>
        <dbReference type="ARBA" id="ARBA00004167"/>
    </source>
</evidence>
<gene>
    <name evidence="9" type="ORF">A6R68_01359</name>
</gene>
<dbReference type="OrthoDB" id="412155at2759"/>
<dbReference type="Pfam" id="PF00057">
    <property type="entry name" value="Ldl_recept_a"/>
    <property type="match status" value="1"/>
</dbReference>
<evidence type="ECO:0000313" key="10">
    <source>
        <dbReference type="Proteomes" id="UP000092124"/>
    </source>
</evidence>
<dbReference type="PROSITE" id="PS50068">
    <property type="entry name" value="LDLRA_2"/>
    <property type="match status" value="1"/>
</dbReference>
<keyword evidence="3" id="KW-0812">Transmembrane</keyword>
<feature type="disulfide bond" evidence="8">
    <location>
        <begin position="10"/>
        <end position="22"/>
    </location>
</feature>
<dbReference type="InterPro" id="IPR002172">
    <property type="entry name" value="LDrepeatLR_classA_rpt"/>
</dbReference>
<evidence type="ECO:0000256" key="6">
    <source>
        <dbReference type="ARBA" id="ARBA00023136"/>
    </source>
</evidence>
<dbReference type="GO" id="GO:0005886">
    <property type="term" value="C:plasma membrane"/>
    <property type="evidence" value="ECO:0007669"/>
    <property type="project" value="TreeGrafter"/>
</dbReference>
<evidence type="ECO:0000256" key="5">
    <source>
        <dbReference type="ARBA" id="ARBA00022989"/>
    </source>
</evidence>
<evidence type="ECO:0000256" key="4">
    <source>
        <dbReference type="ARBA" id="ARBA00022737"/>
    </source>
</evidence>
<sequence>MRLAGKKGKCDTSQFQCTNGRCITLLWKCDGDEDCVDGSDEKNCVCPAYLTTEPQVLHFQAAREQRLCNDQFGGSFET</sequence>
<evidence type="ECO:0000313" key="9">
    <source>
        <dbReference type="EMBL" id="OBS70100.1"/>
    </source>
</evidence>